<feature type="region of interest" description="Disordered" evidence="1">
    <location>
        <begin position="62"/>
        <end position="86"/>
    </location>
</feature>
<accession>A0AAV0YDU8</accession>
<protein>
    <recommendedName>
        <fullName evidence="4">Transmembrane protein</fullName>
    </recommendedName>
</protein>
<gene>
    <name evidence="2" type="ORF">VFH_U059920</name>
</gene>
<evidence type="ECO:0008006" key="4">
    <source>
        <dbReference type="Google" id="ProtNLM"/>
    </source>
</evidence>
<dbReference type="EMBL" id="CATIWC010001434">
    <property type="protein sequence ID" value="CAI8584126.1"/>
    <property type="molecule type" value="Genomic_DNA"/>
</dbReference>
<proteinExistence type="predicted"/>
<evidence type="ECO:0000313" key="2">
    <source>
        <dbReference type="EMBL" id="CAI8584126.1"/>
    </source>
</evidence>
<organism evidence="2 3">
    <name type="scientific">Vicia faba</name>
    <name type="common">Broad bean</name>
    <name type="synonym">Faba vulgaris</name>
    <dbReference type="NCBI Taxonomy" id="3906"/>
    <lineage>
        <taxon>Eukaryota</taxon>
        <taxon>Viridiplantae</taxon>
        <taxon>Streptophyta</taxon>
        <taxon>Embryophyta</taxon>
        <taxon>Tracheophyta</taxon>
        <taxon>Spermatophyta</taxon>
        <taxon>Magnoliopsida</taxon>
        <taxon>eudicotyledons</taxon>
        <taxon>Gunneridae</taxon>
        <taxon>Pentapetalae</taxon>
        <taxon>rosids</taxon>
        <taxon>fabids</taxon>
        <taxon>Fabales</taxon>
        <taxon>Fabaceae</taxon>
        <taxon>Papilionoideae</taxon>
        <taxon>50 kb inversion clade</taxon>
        <taxon>NPAAA clade</taxon>
        <taxon>Hologalegina</taxon>
        <taxon>IRL clade</taxon>
        <taxon>Fabeae</taxon>
        <taxon>Vicia</taxon>
    </lineage>
</organism>
<dbReference type="Proteomes" id="UP001157006">
    <property type="component" value="Unassembled WGS sequence"/>
</dbReference>
<dbReference type="AlphaFoldDB" id="A0AAV0YDU8"/>
<name>A0AAV0YDU8_VICFA</name>
<sequence>MDAKLKSSLTFLTFILIVFFFVSLSPKVSEARALLSPLQGKDSAIGEVKGVFRTLKGDGHRFVGEMKDSGPSPGEGHKKKTNHGLS</sequence>
<reference evidence="2 3" key="1">
    <citation type="submission" date="2023-01" db="EMBL/GenBank/DDBJ databases">
        <authorList>
            <person name="Kreplak J."/>
        </authorList>
    </citation>
    <scope>NUCLEOTIDE SEQUENCE [LARGE SCALE GENOMIC DNA]</scope>
</reference>
<evidence type="ECO:0000256" key="1">
    <source>
        <dbReference type="SAM" id="MobiDB-lite"/>
    </source>
</evidence>
<feature type="compositionally biased region" description="Basic residues" evidence="1">
    <location>
        <begin position="77"/>
        <end position="86"/>
    </location>
</feature>
<comment type="caution">
    <text evidence="2">The sequence shown here is derived from an EMBL/GenBank/DDBJ whole genome shotgun (WGS) entry which is preliminary data.</text>
</comment>
<evidence type="ECO:0000313" key="3">
    <source>
        <dbReference type="Proteomes" id="UP001157006"/>
    </source>
</evidence>
<keyword evidence="3" id="KW-1185">Reference proteome</keyword>